<keyword evidence="2" id="KW-1185">Reference proteome</keyword>
<dbReference type="Proteomes" id="UP001175271">
    <property type="component" value="Unassembled WGS sequence"/>
</dbReference>
<protein>
    <submittedName>
        <fullName evidence="1">Uncharacterized protein</fullName>
    </submittedName>
</protein>
<gene>
    <name evidence="1" type="ORF">QR680_013957</name>
</gene>
<evidence type="ECO:0000313" key="2">
    <source>
        <dbReference type="Proteomes" id="UP001175271"/>
    </source>
</evidence>
<dbReference type="EMBL" id="JAUCMV010000002">
    <property type="protein sequence ID" value="KAK0419110.1"/>
    <property type="molecule type" value="Genomic_DNA"/>
</dbReference>
<organism evidence="1 2">
    <name type="scientific">Steinernema hermaphroditum</name>
    <dbReference type="NCBI Taxonomy" id="289476"/>
    <lineage>
        <taxon>Eukaryota</taxon>
        <taxon>Metazoa</taxon>
        <taxon>Ecdysozoa</taxon>
        <taxon>Nematoda</taxon>
        <taxon>Chromadorea</taxon>
        <taxon>Rhabditida</taxon>
        <taxon>Tylenchina</taxon>
        <taxon>Panagrolaimomorpha</taxon>
        <taxon>Strongyloidoidea</taxon>
        <taxon>Steinernematidae</taxon>
        <taxon>Steinernema</taxon>
    </lineage>
</organism>
<evidence type="ECO:0000313" key="1">
    <source>
        <dbReference type="EMBL" id="KAK0419110.1"/>
    </source>
</evidence>
<dbReference type="AlphaFoldDB" id="A0AA39I789"/>
<accession>A0AA39I789</accession>
<name>A0AA39I789_9BILA</name>
<comment type="caution">
    <text evidence="1">The sequence shown here is derived from an EMBL/GenBank/DDBJ whole genome shotgun (WGS) entry which is preliminary data.</text>
</comment>
<proteinExistence type="predicted"/>
<sequence>MKFTILSAVQALHAAIFCLFMQLEYLKSNALFVVIEKVYKSLRKEQQNDEKYSEEDPEILNVGGQKKSCEYKGVRGLRNVKKMDDRVYELFT</sequence>
<reference evidence="1" key="1">
    <citation type="submission" date="2023-06" db="EMBL/GenBank/DDBJ databases">
        <title>Genomic analysis of the entomopathogenic nematode Steinernema hermaphroditum.</title>
        <authorList>
            <person name="Schwarz E.M."/>
            <person name="Heppert J.K."/>
            <person name="Baniya A."/>
            <person name="Schwartz H.T."/>
            <person name="Tan C.-H."/>
            <person name="Antoshechkin I."/>
            <person name="Sternberg P.W."/>
            <person name="Goodrich-Blair H."/>
            <person name="Dillman A.R."/>
        </authorList>
    </citation>
    <scope>NUCLEOTIDE SEQUENCE</scope>
    <source>
        <strain evidence="1">PS9179</strain>
        <tissue evidence="1">Whole animal</tissue>
    </source>
</reference>